<evidence type="ECO:0000313" key="3">
    <source>
        <dbReference type="Proteomes" id="UP000770586"/>
    </source>
</evidence>
<dbReference type="AlphaFoldDB" id="A0A8J7RDC0"/>
<dbReference type="EMBL" id="JAGGKE010000006">
    <property type="protein sequence ID" value="MBP1901948.1"/>
    <property type="molecule type" value="Genomic_DNA"/>
</dbReference>
<feature type="compositionally biased region" description="Low complexity" evidence="1">
    <location>
        <begin position="359"/>
        <end position="369"/>
    </location>
</feature>
<gene>
    <name evidence="2" type="ORF">J2744_001631</name>
</gene>
<accession>A0A8J7RDC0</accession>
<dbReference type="RefSeq" id="WP_209546481.1">
    <property type="nucleotide sequence ID" value="NZ_BAAADX010000002.1"/>
</dbReference>
<proteinExistence type="predicted"/>
<sequence>MKLSASRLVLIATLVLLFTATGLSAVGAASTTYEVSVPDPIDVPDRVVEAGGQELSITSIARVEPGEGIEASTTAPENENYLLLHYNSSGSMVDFAPMVGNGSTTFSTDEIDAGTYLLVLDGDGGRATQPVVVAGYDAELTVPDEAKPGETVNATVELDSITDDEPAIDSVELVVMDGSEPEQIEADATDTSGDTFVYETGLTVPDEEGEYEVFSSVFGEGSIADTTEQEVLEITETSIEVSEATTDGGSDRGSADGGDGDGDSDSDTENTSDSSDNGASTGGSGDNTSDGSDNGEGSTGANETESNENGTDTLDGNETDENSTDSIGGNETDGNDTDTDGSSNSGSSNDGTDDESSDSSESTSDGNGSIEPNDTDDVVSEEQAPLTGVPQFLAALLAIGLLSRTRSRD</sequence>
<organism evidence="2 3">
    <name type="scientific">Halorubrum trapanicum</name>
    <dbReference type="NCBI Taxonomy" id="29284"/>
    <lineage>
        <taxon>Archaea</taxon>
        <taxon>Methanobacteriati</taxon>
        <taxon>Methanobacteriota</taxon>
        <taxon>Stenosarchaea group</taxon>
        <taxon>Halobacteria</taxon>
        <taxon>Halobacteriales</taxon>
        <taxon>Haloferacaceae</taxon>
        <taxon>Halorubrum</taxon>
    </lineage>
</organism>
<feature type="compositionally biased region" description="Acidic residues" evidence="1">
    <location>
        <begin position="258"/>
        <end position="270"/>
    </location>
</feature>
<comment type="caution">
    <text evidence="2">The sequence shown here is derived from an EMBL/GenBank/DDBJ whole genome shotgun (WGS) entry which is preliminary data.</text>
</comment>
<keyword evidence="3" id="KW-1185">Reference proteome</keyword>
<name>A0A8J7RDC0_9EURY</name>
<feature type="compositionally biased region" description="Low complexity" evidence="1">
    <location>
        <begin position="340"/>
        <end position="350"/>
    </location>
</feature>
<dbReference type="Proteomes" id="UP000770586">
    <property type="component" value="Unassembled WGS sequence"/>
</dbReference>
<reference evidence="2 3" key="1">
    <citation type="submission" date="2021-03" db="EMBL/GenBank/DDBJ databases">
        <title>Genomic Encyclopedia of Type Strains, Phase IV (KMG-IV): sequencing the most valuable type-strain genomes for metagenomic binning, comparative biology and taxonomic classification.</title>
        <authorList>
            <person name="Goeker M."/>
        </authorList>
    </citation>
    <scope>NUCLEOTIDE SEQUENCE [LARGE SCALE GENOMIC DNA]</scope>
    <source>
        <strain evidence="2 3">DSM 12287</strain>
    </source>
</reference>
<dbReference type="OrthoDB" id="206466at2157"/>
<feature type="compositionally biased region" description="Low complexity" evidence="1">
    <location>
        <begin position="286"/>
        <end position="300"/>
    </location>
</feature>
<evidence type="ECO:0000256" key="1">
    <source>
        <dbReference type="SAM" id="MobiDB-lite"/>
    </source>
</evidence>
<feature type="compositionally biased region" description="Polar residues" evidence="1">
    <location>
        <begin position="301"/>
        <end position="314"/>
    </location>
</feature>
<protein>
    <submittedName>
        <fullName evidence="2">Uncharacterized protein</fullName>
    </submittedName>
</protein>
<feature type="region of interest" description="Disordered" evidence="1">
    <location>
        <begin position="239"/>
        <end position="384"/>
    </location>
</feature>
<evidence type="ECO:0000313" key="2">
    <source>
        <dbReference type="EMBL" id="MBP1901948.1"/>
    </source>
</evidence>